<feature type="transmembrane region" description="Helical" evidence="1">
    <location>
        <begin position="6"/>
        <end position="28"/>
    </location>
</feature>
<comment type="caution">
    <text evidence="3">The sequence shown here is derived from an EMBL/GenBank/DDBJ whole genome shotgun (WGS) entry which is preliminary data.</text>
</comment>
<dbReference type="PANTHER" id="PTHR38034:SF1">
    <property type="entry name" value="INNER MEMBRANE PROTEIN YPJD"/>
    <property type="match status" value="1"/>
</dbReference>
<dbReference type="Pfam" id="PF01578">
    <property type="entry name" value="Cytochrom_C_asm"/>
    <property type="match status" value="1"/>
</dbReference>
<evidence type="ECO:0000256" key="1">
    <source>
        <dbReference type="SAM" id="Phobius"/>
    </source>
</evidence>
<gene>
    <name evidence="3" type="ORF">ENJ10_12645</name>
</gene>
<dbReference type="GO" id="GO:0020037">
    <property type="term" value="F:heme binding"/>
    <property type="evidence" value="ECO:0007669"/>
    <property type="project" value="InterPro"/>
</dbReference>
<accession>A0A7V1PVL2</accession>
<evidence type="ECO:0000313" key="3">
    <source>
        <dbReference type="EMBL" id="HED11532.1"/>
    </source>
</evidence>
<dbReference type="InterPro" id="IPR002541">
    <property type="entry name" value="Cyt_c_assembly"/>
</dbReference>
<sequence length="274" mass="31388">MRNLLELITIILPVLYAVLIWLYALLVVNREKRITRISATLFTATLVIHLLYTALLAVYKHYFPVTTPGELLSLSALFIALLYWLLERKLKVITTGMFIFIALFFLQFLSAFLIDLSAPVDEVLQEPMFLFHVSSVVVAYSALFICTLFSIIYLVLYHSLKKARFGFIYQISFSLEELSRFSYLSGIIGFILLSVTIVTGILWRKEAFPDLAHFDPQVVVSYLIWSIYGIFIYGKYRRSWSAKRLSYLSVGGAGVIISSLIIVNYLLQSFHQFG</sequence>
<evidence type="ECO:0000259" key="2">
    <source>
        <dbReference type="Pfam" id="PF01578"/>
    </source>
</evidence>
<dbReference type="Proteomes" id="UP000886005">
    <property type="component" value="Unassembled WGS sequence"/>
</dbReference>
<dbReference type="EMBL" id="DRLD01000356">
    <property type="protein sequence ID" value="HED11532.1"/>
    <property type="molecule type" value="Genomic_DNA"/>
</dbReference>
<feature type="transmembrane region" description="Helical" evidence="1">
    <location>
        <begin position="245"/>
        <end position="267"/>
    </location>
</feature>
<feature type="transmembrane region" description="Helical" evidence="1">
    <location>
        <begin position="40"/>
        <end position="59"/>
    </location>
</feature>
<dbReference type="InterPro" id="IPR052372">
    <property type="entry name" value="YpjD/HemX"/>
</dbReference>
<feature type="transmembrane region" description="Helical" evidence="1">
    <location>
        <begin position="71"/>
        <end position="86"/>
    </location>
</feature>
<dbReference type="GO" id="GO:0017004">
    <property type="term" value="P:cytochrome complex assembly"/>
    <property type="evidence" value="ECO:0007669"/>
    <property type="project" value="InterPro"/>
</dbReference>
<reference evidence="3" key="1">
    <citation type="journal article" date="2020" name="mSystems">
        <title>Genome- and Community-Level Interaction Insights into Carbon Utilization and Element Cycling Functions of Hydrothermarchaeota in Hydrothermal Sediment.</title>
        <authorList>
            <person name="Zhou Z."/>
            <person name="Liu Y."/>
            <person name="Xu W."/>
            <person name="Pan J."/>
            <person name="Luo Z.H."/>
            <person name="Li M."/>
        </authorList>
    </citation>
    <scope>NUCLEOTIDE SEQUENCE [LARGE SCALE GENOMIC DNA]</scope>
    <source>
        <strain evidence="3">HyVt-456</strain>
    </source>
</reference>
<protein>
    <recommendedName>
        <fullName evidence="2">Cytochrome c assembly protein domain-containing protein</fullName>
    </recommendedName>
</protein>
<keyword evidence="1" id="KW-0812">Transmembrane</keyword>
<keyword evidence="1" id="KW-0472">Membrane</keyword>
<name>A0A7V1PVL2_CALAY</name>
<feature type="transmembrane region" description="Helical" evidence="1">
    <location>
        <begin position="138"/>
        <end position="160"/>
    </location>
</feature>
<proteinExistence type="predicted"/>
<feature type="domain" description="Cytochrome c assembly protein" evidence="2">
    <location>
        <begin position="71"/>
        <end position="271"/>
    </location>
</feature>
<organism evidence="3">
    <name type="scientific">Caldithrix abyssi</name>
    <dbReference type="NCBI Taxonomy" id="187145"/>
    <lineage>
        <taxon>Bacteria</taxon>
        <taxon>Pseudomonadati</taxon>
        <taxon>Calditrichota</taxon>
        <taxon>Calditrichia</taxon>
        <taxon>Calditrichales</taxon>
        <taxon>Calditrichaceae</taxon>
        <taxon>Caldithrix</taxon>
    </lineage>
</organism>
<dbReference type="PANTHER" id="PTHR38034">
    <property type="entry name" value="INNER MEMBRANE PROTEIN YPJD"/>
    <property type="match status" value="1"/>
</dbReference>
<keyword evidence="1" id="KW-1133">Transmembrane helix</keyword>
<feature type="transmembrane region" description="Helical" evidence="1">
    <location>
        <begin position="98"/>
        <end position="118"/>
    </location>
</feature>
<dbReference type="AlphaFoldDB" id="A0A7V1PVL2"/>
<feature type="transmembrane region" description="Helical" evidence="1">
    <location>
        <begin position="214"/>
        <end position="233"/>
    </location>
</feature>
<feature type="transmembrane region" description="Helical" evidence="1">
    <location>
        <begin position="181"/>
        <end position="202"/>
    </location>
</feature>